<evidence type="ECO:0000313" key="2">
    <source>
        <dbReference type="EMBL" id="AEO95761.1"/>
    </source>
</evidence>
<organism evidence="2 3">
    <name type="scientific">Emaravirus cercidis</name>
    <dbReference type="NCBI Taxonomy" id="1980432"/>
    <lineage>
        <taxon>Viruses</taxon>
        <taxon>Riboviria</taxon>
        <taxon>Orthornavirae</taxon>
        <taxon>Negarnaviricota</taxon>
        <taxon>Polyploviricotina</taxon>
        <taxon>Bunyaviricetes</taxon>
        <taxon>Elliovirales</taxon>
        <taxon>Fimoviridae</taxon>
        <taxon>Emaravirus</taxon>
    </lineage>
</organism>
<feature type="transmembrane region" description="Helical" evidence="1">
    <location>
        <begin position="95"/>
        <end position="117"/>
    </location>
</feature>
<reference evidence="2 3" key="1">
    <citation type="journal article" date="2016" name="Virus Res.">
        <title>A novel emaravirus is associated with redbud yellow ringspot disease.</title>
        <authorList>
            <person name="Di Bello P.L."/>
            <person name="Laney A.G."/>
            <person name="Druciarek T."/>
            <person name="Ho T."/>
            <person name="Gergerich R.C."/>
            <person name="Keller K.E."/>
            <person name="Martin R.R."/>
            <person name="Tzanetakis I.E."/>
        </authorList>
    </citation>
    <scope>NUCLEOTIDE SEQUENCE [LARGE SCALE GENOMIC DNA]</scope>
</reference>
<dbReference type="RefSeq" id="YP_009508087.1">
    <property type="nucleotide sequence ID" value="NC_038856.1"/>
</dbReference>
<keyword evidence="1" id="KW-0812">Transmembrane</keyword>
<feature type="transmembrane region" description="Helical" evidence="1">
    <location>
        <begin position="173"/>
        <end position="190"/>
    </location>
</feature>
<keyword evidence="1" id="KW-1133">Transmembrane helix</keyword>
<protein>
    <submittedName>
        <fullName evidence="2">Glycoprotein</fullName>
    </submittedName>
</protein>
<evidence type="ECO:0000256" key="1">
    <source>
        <dbReference type="SAM" id="Phobius"/>
    </source>
</evidence>
<name>G3G863_9VIRU</name>
<accession>G3G863</accession>
<dbReference type="EMBL" id="JF795480">
    <property type="protein sequence ID" value="AEO95761.1"/>
    <property type="molecule type" value="Genomic_RNA"/>
</dbReference>
<dbReference type="GeneID" id="37619345"/>
<feature type="transmembrane region" description="Helical" evidence="1">
    <location>
        <begin position="581"/>
        <end position="599"/>
    </location>
</feature>
<dbReference type="Proteomes" id="UP000235161">
    <property type="component" value="Genome"/>
</dbReference>
<keyword evidence="3" id="KW-1185">Reference proteome</keyword>
<dbReference type="OrthoDB" id="3855at10239"/>
<keyword evidence="1" id="KW-0472">Membrane</keyword>
<evidence type="ECO:0000313" key="3">
    <source>
        <dbReference type="Proteomes" id="UP000235161"/>
    </source>
</evidence>
<proteinExistence type="predicted"/>
<dbReference type="KEGG" id="vg:37619345"/>
<sequence length="642" mass="73140">MKCLMNMIAAIAIIGALLASYRFGMAATKKTCQCLPKIVKISGKYLLCADDCVIKPVTDKAFNNSCSHMSEITIIECMGKRIMASRPDSTNHDSYSWLIFISKLLKFATCLAVWLFVSLNKYPILLSASIMHRFICRFAKGATKKCNQCNGQYLLSHIDCPVPSFKLRTDLNLVYYMVIVVVLLITAVKAEDNNVYNYYYHGHATEIQLLDKEHYSQDFKANGLHYNFYVENSHLVYNYVEYSNITRPVAHTFGDMTWSCRGIDGCKEEFQGKFNKQTEFAIKKVNDGFSCGFTTATICGLCTSNHIQVGVRVKVISVKPYIDIRVRKGNKTSLIVIREFNKFYQDPYYVKPINPTSIENVDYLVSGVDVYTGQFCNQPNTDCFGPNYIKDGSHVKLHTPKVIDPLTHDREVILEYCDYPYHADLHDLKKTAMVNHNGVIISPHDFGLISIGIPHQGELYGNFCKDEVPIHKIGIEGCYDCESGFTIEVFYHLNEVCGTINCDVGGMIQSYFADQESNSIKFHSFFDKESVIINCNGYRHSYKLLKSTDSTVYSKMNYLDHSPYGSGVDWQSMISLISWDYKKSILVILMVIVSCYMIYRTIKNIMSHMNTIRRYNEVGRQKKTDEPKYNSVLVEVEIGDAD</sequence>